<dbReference type="EMBL" id="JAEKLZ010000443">
    <property type="protein sequence ID" value="MBW8728699.1"/>
    <property type="molecule type" value="Genomic_DNA"/>
</dbReference>
<evidence type="ECO:0000256" key="1">
    <source>
        <dbReference type="SAM" id="SignalP"/>
    </source>
</evidence>
<feature type="signal peptide" evidence="1">
    <location>
        <begin position="1"/>
        <end position="24"/>
    </location>
</feature>
<organism evidence="2 3">
    <name type="scientific">Inquilinus limosus</name>
    <dbReference type="NCBI Taxonomy" id="171674"/>
    <lineage>
        <taxon>Bacteria</taxon>
        <taxon>Pseudomonadati</taxon>
        <taxon>Pseudomonadota</taxon>
        <taxon>Alphaproteobacteria</taxon>
        <taxon>Rhodospirillales</taxon>
        <taxon>Rhodospirillaceae</taxon>
        <taxon>Inquilinus</taxon>
    </lineage>
</organism>
<keyword evidence="1" id="KW-0732">Signal</keyword>
<evidence type="ECO:0000313" key="3">
    <source>
        <dbReference type="Proteomes" id="UP000700706"/>
    </source>
</evidence>
<name>A0A952FU80_9PROT</name>
<dbReference type="AlphaFoldDB" id="A0A952FU80"/>
<proteinExistence type="predicted"/>
<dbReference type="Proteomes" id="UP000700706">
    <property type="component" value="Unassembled WGS sequence"/>
</dbReference>
<evidence type="ECO:0000313" key="2">
    <source>
        <dbReference type="EMBL" id="MBW8728699.1"/>
    </source>
</evidence>
<protein>
    <submittedName>
        <fullName evidence="2">Uncharacterized protein</fullName>
    </submittedName>
</protein>
<comment type="caution">
    <text evidence="2">The sequence shown here is derived from an EMBL/GenBank/DDBJ whole genome shotgun (WGS) entry which is preliminary data.</text>
</comment>
<sequence length="178" mass="19445">MFDRVLRCAMGVLAMAALSWPALAEESPISYVAGPLQGAVAENVKHKEDTLAHSAFGAMTSDSAVFKAGAMISWVNWSRLGGHYRWQDDNMVAGLSDDVKDVFEATGFTILESDRRSVNGYVGQYRRISLTGIDRRCGVFALMRRNHLIQGFVCAPSSQPYKLQDVMEGISINGVIGP</sequence>
<feature type="chain" id="PRO_5037912435" evidence="1">
    <location>
        <begin position="25"/>
        <end position="178"/>
    </location>
</feature>
<gene>
    <name evidence="2" type="ORF">JF625_26575</name>
</gene>
<accession>A0A952FU80</accession>
<reference evidence="2" key="1">
    <citation type="submission" date="2020-06" db="EMBL/GenBank/DDBJ databases">
        <title>Stable isotope informed genome-resolved metagenomics uncovers potential trophic interactions in rhizosphere soil.</title>
        <authorList>
            <person name="Starr E.P."/>
            <person name="Shi S."/>
            <person name="Blazewicz S.J."/>
            <person name="Koch B.J."/>
            <person name="Probst A.J."/>
            <person name="Hungate B.A."/>
            <person name="Pett-Ridge J."/>
            <person name="Firestone M.K."/>
            <person name="Banfield J.F."/>
        </authorList>
    </citation>
    <scope>NUCLEOTIDE SEQUENCE</scope>
    <source>
        <strain evidence="2">YM_69_17</strain>
    </source>
</reference>